<name>A0A4P2R393_SORCE</name>
<dbReference type="InterPro" id="IPR051043">
    <property type="entry name" value="Sulfatase_Mod_Factor_Kinase"/>
</dbReference>
<protein>
    <recommendedName>
        <fullName evidence="1">Sulfatase-modifying factor enzyme-like domain-containing protein</fullName>
    </recommendedName>
</protein>
<dbReference type="Gene3D" id="3.90.1580.10">
    <property type="entry name" value="paralog of FGE (formylglycine-generating enzyme)"/>
    <property type="match status" value="1"/>
</dbReference>
<sequence>MEAPCGDERISCCDSRFVPGGTVRQRTVSSFLLDTYEVTVGRFRAFVEAGQGTRASAPEVDAGQHPKIPGSGWSADWNGWFKEDTAALKAALRCGSESGVESAQATWTDAAGPNEDLPMNCITWPEAFAFCVWDGGRLPTTAELIYAAVGGDEEREYPWGQGLDPSYASYDCLGDGSPARECALSDILPVGSKPAGAGRWGHQDLSGGLAEFTRDWSGELPVPCVDCAILERPSTGAYLITHGGNYQQSEVFQRAAWTGIYRSPGRESGFGVRCARTPPPAE</sequence>
<dbReference type="InterPro" id="IPR016187">
    <property type="entry name" value="CTDL_fold"/>
</dbReference>
<dbReference type="AlphaFoldDB" id="A0A4P2R393"/>
<dbReference type="EMBL" id="CP012672">
    <property type="protein sequence ID" value="AUX37051.1"/>
    <property type="molecule type" value="Genomic_DNA"/>
</dbReference>
<feature type="domain" description="Sulfatase-modifying factor enzyme-like" evidence="1">
    <location>
        <begin position="23"/>
        <end position="276"/>
    </location>
</feature>
<dbReference type="Pfam" id="PF03781">
    <property type="entry name" value="FGE-sulfatase"/>
    <property type="match status" value="1"/>
</dbReference>
<evidence type="ECO:0000313" key="3">
    <source>
        <dbReference type="Proteomes" id="UP000295497"/>
    </source>
</evidence>
<dbReference type="GO" id="GO:0120147">
    <property type="term" value="F:formylglycine-generating oxidase activity"/>
    <property type="evidence" value="ECO:0007669"/>
    <property type="project" value="TreeGrafter"/>
</dbReference>
<organism evidence="2 3">
    <name type="scientific">Sorangium cellulosum</name>
    <name type="common">Polyangium cellulosum</name>
    <dbReference type="NCBI Taxonomy" id="56"/>
    <lineage>
        <taxon>Bacteria</taxon>
        <taxon>Pseudomonadati</taxon>
        <taxon>Myxococcota</taxon>
        <taxon>Polyangia</taxon>
        <taxon>Polyangiales</taxon>
        <taxon>Polyangiaceae</taxon>
        <taxon>Sorangium</taxon>
    </lineage>
</organism>
<dbReference type="SUPFAM" id="SSF56436">
    <property type="entry name" value="C-type lectin-like"/>
    <property type="match status" value="1"/>
</dbReference>
<dbReference type="PANTHER" id="PTHR23150:SF19">
    <property type="entry name" value="FORMYLGLYCINE-GENERATING ENZYME"/>
    <property type="match status" value="1"/>
</dbReference>
<dbReference type="Proteomes" id="UP000295497">
    <property type="component" value="Chromosome"/>
</dbReference>
<gene>
    <name evidence="2" type="ORF">SOCE836_092700</name>
</gene>
<accession>A0A4P2R393</accession>
<proteinExistence type="predicted"/>
<dbReference type="PANTHER" id="PTHR23150">
    <property type="entry name" value="SULFATASE MODIFYING FACTOR 1, 2"/>
    <property type="match status" value="1"/>
</dbReference>
<evidence type="ECO:0000259" key="1">
    <source>
        <dbReference type="Pfam" id="PF03781"/>
    </source>
</evidence>
<reference evidence="2 3" key="1">
    <citation type="submission" date="2015-09" db="EMBL/GenBank/DDBJ databases">
        <title>Sorangium comparison.</title>
        <authorList>
            <person name="Zaburannyi N."/>
            <person name="Bunk B."/>
            <person name="Overmann J."/>
            <person name="Mueller R."/>
        </authorList>
    </citation>
    <scope>NUCLEOTIDE SEQUENCE [LARGE SCALE GENOMIC DNA]</scope>
    <source>
        <strain evidence="2 3">So ce836</strain>
    </source>
</reference>
<dbReference type="InterPro" id="IPR005532">
    <property type="entry name" value="SUMF_dom"/>
</dbReference>
<dbReference type="InterPro" id="IPR042095">
    <property type="entry name" value="SUMF_sf"/>
</dbReference>
<evidence type="ECO:0000313" key="2">
    <source>
        <dbReference type="EMBL" id="AUX37051.1"/>
    </source>
</evidence>